<gene>
    <name evidence="1" type="ORF">UY77_C0019G0007</name>
</gene>
<dbReference type="Proteomes" id="UP000034711">
    <property type="component" value="Unassembled WGS sequence"/>
</dbReference>
<accession>A0A0G1XMN4</accession>
<organism evidence="1 2">
    <name type="scientific">Candidatus Uhrbacteria bacterium GW2011_GWA2_53_10</name>
    <dbReference type="NCBI Taxonomy" id="1618980"/>
    <lineage>
        <taxon>Bacteria</taxon>
        <taxon>Candidatus Uhriibacteriota</taxon>
    </lineage>
</organism>
<reference evidence="1 2" key="1">
    <citation type="journal article" date="2015" name="Nature">
        <title>rRNA introns, odd ribosomes, and small enigmatic genomes across a large radiation of phyla.</title>
        <authorList>
            <person name="Brown C.T."/>
            <person name="Hug L.A."/>
            <person name="Thomas B.C."/>
            <person name="Sharon I."/>
            <person name="Castelle C.J."/>
            <person name="Singh A."/>
            <person name="Wilkins M.J."/>
            <person name="Williams K.H."/>
            <person name="Banfield J.F."/>
        </authorList>
    </citation>
    <scope>NUCLEOTIDE SEQUENCE [LARGE SCALE GENOMIC DNA]</scope>
</reference>
<evidence type="ECO:0000313" key="2">
    <source>
        <dbReference type="Proteomes" id="UP000034711"/>
    </source>
</evidence>
<dbReference type="SUPFAM" id="SSF55486">
    <property type="entry name" value="Metalloproteases ('zincins'), catalytic domain"/>
    <property type="match status" value="1"/>
</dbReference>
<protein>
    <submittedName>
        <fullName evidence="1">Uncharacterized protein</fullName>
    </submittedName>
</protein>
<comment type="caution">
    <text evidence="1">The sequence shown here is derived from an EMBL/GenBank/DDBJ whole genome shotgun (WGS) entry which is preliminary data.</text>
</comment>
<dbReference type="Gene3D" id="3.40.390.70">
    <property type="match status" value="1"/>
</dbReference>
<sequence>MIKRPSVNSSQTALLPVVNQEDILMKHRHLADEVLRSLPWQCQTSLKNFYVRYDNPSRRGLAGKNTIILDGSVPDEEFRALLIHEFGHITDLGCLQGGSASSASNFKDGSETIKIDDLSIGFYSISWADSKHQKTGSKDGDFVSGYAEWDPFEDFAETYAYFVLQNQSFRQRARSNHVLAEKYRWMGKNIFPSFELIAQGEYSWDGNVPWDTTKLSYEWKPEKTEVAVK</sequence>
<dbReference type="EMBL" id="LCRI01000019">
    <property type="protein sequence ID" value="KKW32558.1"/>
    <property type="molecule type" value="Genomic_DNA"/>
</dbReference>
<name>A0A0G1XMN4_9BACT</name>
<evidence type="ECO:0000313" key="1">
    <source>
        <dbReference type="EMBL" id="KKW32558.1"/>
    </source>
</evidence>
<dbReference type="AlphaFoldDB" id="A0A0G1XMN4"/>
<proteinExistence type="predicted"/>